<sequence length="347" mass="36966">MTSGFGAVSAHADSAPQCTATDHCYSVGVIGSQAEPLWMNAVGADLGVGCLHVDDRDNEFANWEMWILTNLNDPKLDTWVEAGMTAGTLHASPGQEKGFLWYWADSRPGSPYRESYIKPARTNEFENVTFKWVPGSGDWEIHQDGDQVAVSAGNGAYGGRADNGLEVTTAGARIAGASTNFQYQDTGNVWHTAPTYIENDRPDLFFGYTNGKNVVAGTHKPCLDEVGPMTENDEATPPTPAGLLAAAKKLASLNGEPNPGNIEYVQTGRQALASLDGSRTTSDDPAYLIQMTGEFVGHAAKVPRGSKAPRGNVLTLTIDAKTGRTLGWAIALAPHDLSRLGTVSALR</sequence>
<proteinExistence type="predicted"/>
<dbReference type="EMBL" id="CP008953">
    <property type="protein sequence ID" value="AIG77096.1"/>
    <property type="molecule type" value="Genomic_DNA"/>
</dbReference>
<organism evidence="1 2">
    <name type="scientific">Amycolatopsis japonica</name>
    <dbReference type="NCBI Taxonomy" id="208439"/>
    <lineage>
        <taxon>Bacteria</taxon>
        <taxon>Bacillati</taxon>
        <taxon>Actinomycetota</taxon>
        <taxon>Actinomycetes</taxon>
        <taxon>Pseudonocardiales</taxon>
        <taxon>Pseudonocardiaceae</taxon>
        <taxon>Amycolatopsis</taxon>
        <taxon>Amycolatopsis japonica group</taxon>
    </lineage>
</organism>
<reference evidence="1 2" key="1">
    <citation type="journal article" date="2014" name="J. Biotechnol.">
        <title>Complete genome sequence of the actinobacterium Amycolatopsis japonica MG417-CF17(T) (=DSM 44213T) producing (S,S)-N,N'-ethylenediaminedisuccinic acid.</title>
        <authorList>
            <person name="Stegmann E."/>
            <person name="Albersmeier A."/>
            <person name="Spohn M."/>
            <person name="Gert H."/>
            <person name="Weber T."/>
            <person name="Wohlleben W."/>
            <person name="Kalinowski J."/>
            <person name="Ruckert C."/>
        </authorList>
    </citation>
    <scope>NUCLEOTIDE SEQUENCE [LARGE SCALE GENOMIC DNA]</scope>
    <source>
        <strain evidence="2">MG417-CF17 (DSM 44213)</strain>
    </source>
</reference>
<dbReference type="Proteomes" id="UP000028492">
    <property type="component" value="Chromosome"/>
</dbReference>
<gene>
    <name evidence="1" type="ORF">AJAP_21190</name>
</gene>
<accession>A0A075UXF5</accession>
<keyword evidence="2" id="KW-1185">Reference proteome</keyword>
<evidence type="ECO:0000313" key="1">
    <source>
        <dbReference type="EMBL" id="AIG77096.1"/>
    </source>
</evidence>
<dbReference type="HOGENOM" id="CLU_885419_0_0_11"/>
<dbReference type="AlphaFoldDB" id="A0A075UXF5"/>
<evidence type="ECO:0000313" key="2">
    <source>
        <dbReference type="Proteomes" id="UP000028492"/>
    </source>
</evidence>
<dbReference type="eggNOG" id="ENOG5033ZCH">
    <property type="taxonomic scope" value="Bacteria"/>
</dbReference>
<name>A0A075UXF5_9PSEU</name>
<protein>
    <submittedName>
        <fullName evidence="1">Uncharacterized protein</fullName>
    </submittedName>
</protein>
<dbReference type="KEGG" id="aja:AJAP_21190"/>